<evidence type="ECO:0000313" key="2">
    <source>
        <dbReference type="Proteomes" id="UP000008541"/>
    </source>
</evidence>
<dbReference type="EMBL" id="CP000939">
    <property type="protein sequence ID" value="ACA44275.1"/>
    <property type="molecule type" value="Genomic_DNA"/>
</dbReference>
<gene>
    <name evidence="1" type="ordered locus">CLD_1073</name>
</gene>
<dbReference type="AlphaFoldDB" id="B1IG21"/>
<dbReference type="Proteomes" id="UP000008541">
    <property type="component" value="Chromosome"/>
</dbReference>
<accession>B1IG21</accession>
<proteinExistence type="predicted"/>
<name>B1IG21_CLOBK</name>
<dbReference type="HOGENOM" id="CLU_2877782_0_0_9"/>
<evidence type="ECO:0000313" key="1">
    <source>
        <dbReference type="EMBL" id="ACA44275.1"/>
    </source>
</evidence>
<sequence length="63" mass="7603">MYFLKLIKKLNTLYIIKNQKDLAQNSNCMLNPILFIFKIYLYLNQIEILFKNNKKALLFLSMN</sequence>
<protein>
    <submittedName>
        <fullName evidence="1">Uncharacterized protein</fullName>
    </submittedName>
</protein>
<dbReference type="KEGG" id="cbb:CLD_1073"/>
<reference evidence="1 2" key="1">
    <citation type="journal article" date="2007" name="PLoS ONE">
        <title>Analysis of the neurotoxin complex genes in Clostridium botulinum A1-A4 and B1 strains: BoNT/A3, /Ba4 and /B1 clusters are located within plasmids.</title>
        <authorList>
            <person name="Smith T.J."/>
            <person name="Hill K.K."/>
            <person name="Foley B.T."/>
            <person name="Detter J.C."/>
            <person name="Munk A.C."/>
            <person name="Bruce D.C."/>
            <person name="Doggett N.A."/>
            <person name="Smith L.A."/>
            <person name="Marks J.D."/>
            <person name="Xie G."/>
            <person name="Brettin T.S."/>
        </authorList>
    </citation>
    <scope>NUCLEOTIDE SEQUENCE [LARGE SCALE GENOMIC DNA]</scope>
    <source>
        <strain evidence="2">Okra / Type B1</strain>
    </source>
</reference>
<organism evidence="1 2">
    <name type="scientific">Clostridium botulinum (strain Okra / Type B1)</name>
    <dbReference type="NCBI Taxonomy" id="498213"/>
    <lineage>
        <taxon>Bacteria</taxon>
        <taxon>Bacillati</taxon>
        <taxon>Bacillota</taxon>
        <taxon>Clostridia</taxon>
        <taxon>Eubacteriales</taxon>
        <taxon>Clostridiaceae</taxon>
        <taxon>Clostridium</taxon>
    </lineage>
</organism>